<dbReference type="Pfam" id="PF01261">
    <property type="entry name" value="AP_endonuc_2"/>
    <property type="match status" value="1"/>
</dbReference>
<dbReference type="AlphaFoldDB" id="A0A7X0H621"/>
<comment type="caution">
    <text evidence="2">The sequence shown here is derived from an EMBL/GenBank/DDBJ whole genome shotgun (WGS) entry which is preliminary data.</text>
</comment>
<evidence type="ECO:0000313" key="3">
    <source>
        <dbReference type="Proteomes" id="UP000541810"/>
    </source>
</evidence>
<reference evidence="2 3" key="1">
    <citation type="submission" date="2020-08" db="EMBL/GenBank/DDBJ databases">
        <title>Genomic Encyclopedia of Type Strains, Phase IV (KMG-IV): sequencing the most valuable type-strain genomes for metagenomic binning, comparative biology and taxonomic classification.</title>
        <authorList>
            <person name="Goeker M."/>
        </authorList>
    </citation>
    <scope>NUCLEOTIDE SEQUENCE [LARGE SCALE GENOMIC DNA]</scope>
    <source>
        <strain evidence="2 3">DSM 103725</strain>
    </source>
</reference>
<dbReference type="GO" id="GO:0016853">
    <property type="term" value="F:isomerase activity"/>
    <property type="evidence" value="ECO:0007669"/>
    <property type="project" value="UniProtKB-KW"/>
</dbReference>
<dbReference type="InterPro" id="IPR036237">
    <property type="entry name" value="Xyl_isomerase-like_sf"/>
</dbReference>
<dbReference type="InterPro" id="IPR013022">
    <property type="entry name" value="Xyl_isomerase-like_TIM-brl"/>
</dbReference>
<dbReference type="InterPro" id="IPR050312">
    <property type="entry name" value="IolE/XylAMocC-like"/>
</dbReference>
<evidence type="ECO:0000259" key="1">
    <source>
        <dbReference type="Pfam" id="PF01261"/>
    </source>
</evidence>
<organism evidence="2 3">
    <name type="scientific">Algisphaera agarilytica</name>
    <dbReference type="NCBI Taxonomy" id="1385975"/>
    <lineage>
        <taxon>Bacteria</taxon>
        <taxon>Pseudomonadati</taxon>
        <taxon>Planctomycetota</taxon>
        <taxon>Phycisphaerae</taxon>
        <taxon>Phycisphaerales</taxon>
        <taxon>Phycisphaeraceae</taxon>
        <taxon>Algisphaera</taxon>
    </lineage>
</organism>
<dbReference type="PANTHER" id="PTHR12110:SF41">
    <property type="entry name" value="INOSOSE DEHYDRATASE"/>
    <property type="match status" value="1"/>
</dbReference>
<keyword evidence="2" id="KW-0413">Isomerase</keyword>
<dbReference type="PANTHER" id="PTHR12110">
    <property type="entry name" value="HYDROXYPYRUVATE ISOMERASE"/>
    <property type="match status" value="1"/>
</dbReference>
<protein>
    <submittedName>
        <fullName evidence="2">Sugar phosphate isomerase/epimerase</fullName>
    </submittedName>
</protein>
<keyword evidence="3" id="KW-1185">Reference proteome</keyword>
<proteinExistence type="predicted"/>
<sequence>MPSPALNFGVQSFCFRHFKDNADVAEKVKEIGVDSIEVCAVHADFDKPEEFKEIVKTYRDGGVAVNSIGVQTFVGNDNERQWFECAAAAGAKLITAHFRVDSFHTAVPKTAKLAADYGIQVGIHCHGGYMFGGSRDIIDHLIKLGDGHVGVCIDTAWCMQTGPQNGNPVEWAKHYADAVFGVHYKDFVFDPNAQWNDVVVGTGTLDLPAFVKALDDNGFNGTAVLEYEADVENPVPALTKCVQKMRSLTS</sequence>
<name>A0A7X0H621_9BACT</name>
<accession>A0A7X0H621</accession>
<dbReference type="EMBL" id="JACHGY010000001">
    <property type="protein sequence ID" value="MBB6429727.1"/>
    <property type="molecule type" value="Genomic_DNA"/>
</dbReference>
<evidence type="ECO:0000313" key="2">
    <source>
        <dbReference type="EMBL" id="MBB6429727.1"/>
    </source>
</evidence>
<dbReference type="Gene3D" id="3.20.20.150">
    <property type="entry name" value="Divalent-metal-dependent TIM barrel enzymes"/>
    <property type="match status" value="1"/>
</dbReference>
<dbReference type="Proteomes" id="UP000541810">
    <property type="component" value="Unassembled WGS sequence"/>
</dbReference>
<feature type="domain" description="Xylose isomerase-like TIM barrel" evidence="1">
    <location>
        <begin position="26"/>
        <end position="234"/>
    </location>
</feature>
<dbReference type="RefSeq" id="WP_184677290.1">
    <property type="nucleotide sequence ID" value="NZ_JACHGY010000001.1"/>
</dbReference>
<dbReference type="SUPFAM" id="SSF51658">
    <property type="entry name" value="Xylose isomerase-like"/>
    <property type="match status" value="1"/>
</dbReference>
<gene>
    <name evidence="2" type="ORF">HNQ40_001533</name>
</gene>